<keyword evidence="2" id="KW-1185">Reference proteome</keyword>
<evidence type="ECO:0000313" key="1">
    <source>
        <dbReference type="EMBL" id="TDY02405.1"/>
    </source>
</evidence>
<sequence length="82" mass="8539">MRMLIHPGGHPGSIPCGHSGPLLVRAVPVYAPACAGALDCSVSLPQSSLRFILSGLSCPRHVSLCDVRLAAGAHVARRQCIE</sequence>
<protein>
    <submittedName>
        <fullName evidence="1">Uncharacterized protein</fullName>
    </submittedName>
</protein>
<name>A0A4V3H497_9GAMM</name>
<organism evidence="1 2">
    <name type="scientific">Thiohalophilus thiocyanatoxydans</name>
    <dbReference type="NCBI Taxonomy" id="381308"/>
    <lineage>
        <taxon>Bacteria</taxon>
        <taxon>Pseudomonadati</taxon>
        <taxon>Pseudomonadota</taxon>
        <taxon>Gammaproteobacteria</taxon>
        <taxon>Thiohalomonadales</taxon>
        <taxon>Thiohalophilaceae</taxon>
        <taxon>Thiohalophilus</taxon>
    </lineage>
</organism>
<accession>A0A4V3H497</accession>
<comment type="caution">
    <text evidence="1">The sequence shown here is derived from an EMBL/GenBank/DDBJ whole genome shotgun (WGS) entry which is preliminary data.</text>
</comment>
<dbReference type="AlphaFoldDB" id="A0A4V3H497"/>
<reference evidence="1 2" key="1">
    <citation type="submission" date="2019-03" db="EMBL/GenBank/DDBJ databases">
        <title>Genomic Encyclopedia of Type Strains, Phase IV (KMG-IV): sequencing the most valuable type-strain genomes for metagenomic binning, comparative biology and taxonomic classification.</title>
        <authorList>
            <person name="Goeker M."/>
        </authorList>
    </citation>
    <scope>NUCLEOTIDE SEQUENCE [LARGE SCALE GENOMIC DNA]</scope>
    <source>
        <strain evidence="1 2">DSM 16326</strain>
    </source>
</reference>
<dbReference type="Proteomes" id="UP000294914">
    <property type="component" value="Unassembled WGS sequence"/>
</dbReference>
<evidence type="ECO:0000313" key="2">
    <source>
        <dbReference type="Proteomes" id="UP000294914"/>
    </source>
</evidence>
<proteinExistence type="predicted"/>
<dbReference type="EMBL" id="SOQX01000002">
    <property type="protein sequence ID" value="TDY02405.1"/>
    <property type="molecule type" value="Genomic_DNA"/>
</dbReference>
<gene>
    <name evidence="1" type="ORF">EDC23_0773</name>
</gene>